<gene>
    <name evidence="2" type="ORF">ABID16_003384</name>
</gene>
<keyword evidence="3" id="KW-1185">Reference proteome</keyword>
<accession>A0ABV2J402</accession>
<dbReference type="RefSeq" id="WP_354557524.1">
    <property type="nucleotide sequence ID" value="NZ_JBEPMB010000005.1"/>
</dbReference>
<name>A0ABV2J402_9HYPH</name>
<sequence length="118" mass="12459">MNMKIATTRLADPGDDWHGPVVEITTDDHITLVVNLPLSASEEHNDPINRALSALVALGLAASAEHDHRTNKGGAASARSAQNAEELEDQLNKGLEDSFPASDPVATVVTSTLPKRAV</sequence>
<dbReference type="Proteomes" id="UP001549047">
    <property type="component" value="Unassembled WGS sequence"/>
</dbReference>
<protein>
    <recommendedName>
        <fullName evidence="4">HicB-like antitoxin of toxin-antitoxin system domain-containing protein</fullName>
    </recommendedName>
</protein>
<evidence type="ECO:0000313" key="2">
    <source>
        <dbReference type="EMBL" id="MET3615041.1"/>
    </source>
</evidence>
<feature type="compositionally biased region" description="Polar residues" evidence="1">
    <location>
        <begin position="108"/>
        <end position="118"/>
    </location>
</feature>
<evidence type="ECO:0008006" key="4">
    <source>
        <dbReference type="Google" id="ProtNLM"/>
    </source>
</evidence>
<proteinExistence type="predicted"/>
<reference evidence="2 3" key="1">
    <citation type="submission" date="2024-06" db="EMBL/GenBank/DDBJ databases">
        <title>Genomic Encyclopedia of Type Strains, Phase IV (KMG-IV): sequencing the most valuable type-strain genomes for metagenomic binning, comparative biology and taxonomic classification.</title>
        <authorList>
            <person name="Goeker M."/>
        </authorList>
    </citation>
    <scope>NUCLEOTIDE SEQUENCE [LARGE SCALE GENOMIC DNA]</scope>
    <source>
        <strain evidence="2 3">DSM 29780</strain>
    </source>
</reference>
<evidence type="ECO:0000313" key="3">
    <source>
        <dbReference type="Proteomes" id="UP001549047"/>
    </source>
</evidence>
<dbReference type="EMBL" id="JBEPMB010000005">
    <property type="protein sequence ID" value="MET3615041.1"/>
    <property type="molecule type" value="Genomic_DNA"/>
</dbReference>
<comment type="caution">
    <text evidence="2">The sequence shown here is derived from an EMBL/GenBank/DDBJ whole genome shotgun (WGS) entry which is preliminary data.</text>
</comment>
<organism evidence="2 3">
    <name type="scientific">Rhizobium aquaticum</name>
    <dbReference type="NCBI Taxonomy" id="1549636"/>
    <lineage>
        <taxon>Bacteria</taxon>
        <taxon>Pseudomonadati</taxon>
        <taxon>Pseudomonadota</taxon>
        <taxon>Alphaproteobacteria</taxon>
        <taxon>Hyphomicrobiales</taxon>
        <taxon>Rhizobiaceae</taxon>
        <taxon>Rhizobium/Agrobacterium group</taxon>
        <taxon>Rhizobium</taxon>
    </lineage>
</organism>
<evidence type="ECO:0000256" key="1">
    <source>
        <dbReference type="SAM" id="MobiDB-lite"/>
    </source>
</evidence>
<feature type="region of interest" description="Disordered" evidence="1">
    <location>
        <begin position="64"/>
        <end position="118"/>
    </location>
</feature>